<evidence type="ECO:0000256" key="8">
    <source>
        <dbReference type="ARBA" id="ARBA00023326"/>
    </source>
</evidence>
<evidence type="ECO:0000313" key="15">
    <source>
        <dbReference type="Proteomes" id="UP000028524"/>
    </source>
</evidence>
<comment type="similarity">
    <text evidence="9">Belongs to the polysaccharide monooxygenase AA9 family.</text>
</comment>
<evidence type="ECO:0000256" key="10">
    <source>
        <dbReference type="ARBA" id="ARBA00045077"/>
    </source>
</evidence>
<keyword evidence="7" id="KW-0119">Carbohydrate metabolism</keyword>
<dbReference type="Pfam" id="PF03443">
    <property type="entry name" value="AA9"/>
    <property type="match status" value="1"/>
</dbReference>
<comment type="subcellular location">
    <subcellularLocation>
        <location evidence="2">Secreted</location>
    </subcellularLocation>
</comment>
<keyword evidence="15" id="KW-1185">Reference proteome</keyword>
<dbReference type="Proteomes" id="UP000028524">
    <property type="component" value="Unassembled WGS sequence"/>
</dbReference>
<dbReference type="GO" id="GO:0030245">
    <property type="term" value="P:cellulose catabolic process"/>
    <property type="evidence" value="ECO:0007669"/>
    <property type="project" value="UniProtKB-KW"/>
</dbReference>
<feature type="chain" id="PRO_5001779043" description="lytic cellulose monooxygenase (C4-dehydrogenating)" evidence="12">
    <location>
        <begin position="19"/>
        <end position="268"/>
    </location>
</feature>
<dbReference type="OMA" id="YEGFSRW"/>
<keyword evidence="3" id="KW-0964">Secreted</keyword>
<evidence type="ECO:0000256" key="9">
    <source>
        <dbReference type="ARBA" id="ARBA00044502"/>
    </source>
</evidence>
<evidence type="ECO:0000256" key="12">
    <source>
        <dbReference type="SAM" id="SignalP"/>
    </source>
</evidence>
<keyword evidence="6" id="KW-1015">Disulfide bond</keyword>
<dbReference type="PANTHER" id="PTHR33353:SF34">
    <property type="entry name" value="ENDO-BETA-1,4-GLUCANASE D"/>
    <property type="match status" value="1"/>
</dbReference>
<evidence type="ECO:0000256" key="5">
    <source>
        <dbReference type="ARBA" id="ARBA00023001"/>
    </source>
</evidence>
<keyword evidence="4 12" id="KW-0732">Signal</keyword>
<evidence type="ECO:0000256" key="2">
    <source>
        <dbReference type="ARBA" id="ARBA00004613"/>
    </source>
</evidence>
<evidence type="ECO:0000256" key="7">
    <source>
        <dbReference type="ARBA" id="ARBA00023277"/>
    </source>
</evidence>
<dbReference type="Gene3D" id="2.70.50.70">
    <property type="match status" value="1"/>
</dbReference>
<feature type="signal peptide" evidence="12">
    <location>
        <begin position="1"/>
        <end position="18"/>
    </location>
</feature>
<protein>
    <recommendedName>
        <fullName evidence="11">lytic cellulose monooxygenase (C4-dehydrogenating)</fullName>
        <ecNumber evidence="11">1.14.99.56</ecNumber>
    </recommendedName>
</protein>
<name>A0A084Q8T9_STAC4</name>
<dbReference type="InParanoid" id="A0A084Q8T9"/>
<comment type="cofactor">
    <cofactor evidence="1">
        <name>Cu(2+)</name>
        <dbReference type="ChEBI" id="CHEBI:29036"/>
    </cofactor>
</comment>
<dbReference type="AlphaFoldDB" id="A0A084Q8T9"/>
<keyword evidence="5" id="KW-0136">Cellulose degradation</keyword>
<evidence type="ECO:0000256" key="3">
    <source>
        <dbReference type="ARBA" id="ARBA00022525"/>
    </source>
</evidence>
<keyword evidence="8" id="KW-0624">Polysaccharide degradation</keyword>
<dbReference type="PANTHER" id="PTHR33353">
    <property type="entry name" value="PUTATIVE (AFU_ORTHOLOGUE AFUA_1G12560)-RELATED"/>
    <property type="match status" value="1"/>
</dbReference>
<dbReference type="InterPro" id="IPR049892">
    <property type="entry name" value="AA9"/>
</dbReference>
<evidence type="ECO:0000259" key="13">
    <source>
        <dbReference type="Pfam" id="PF03443"/>
    </source>
</evidence>
<feature type="domain" description="Auxiliary Activity family 9 catalytic" evidence="13">
    <location>
        <begin position="19"/>
        <end position="232"/>
    </location>
</feature>
<evidence type="ECO:0000313" key="14">
    <source>
        <dbReference type="EMBL" id="KFA60374.1"/>
    </source>
</evidence>
<gene>
    <name evidence="14" type="ORF">S40285_08852</name>
</gene>
<evidence type="ECO:0000256" key="1">
    <source>
        <dbReference type="ARBA" id="ARBA00001973"/>
    </source>
</evidence>
<dbReference type="OrthoDB" id="4849160at2759"/>
<dbReference type="CDD" id="cd21175">
    <property type="entry name" value="LPMO_AA9"/>
    <property type="match status" value="1"/>
</dbReference>
<dbReference type="HOGENOM" id="CLU_031730_1_3_1"/>
<dbReference type="EC" id="1.14.99.56" evidence="11"/>
<evidence type="ECO:0000256" key="11">
    <source>
        <dbReference type="ARBA" id="ARBA00047174"/>
    </source>
</evidence>
<evidence type="ECO:0000256" key="4">
    <source>
        <dbReference type="ARBA" id="ARBA00022729"/>
    </source>
</evidence>
<dbReference type="InterPro" id="IPR005103">
    <property type="entry name" value="AA9_LPMO"/>
</dbReference>
<organism evidence="14 15">
    <name type="scientific">Stachybotrys chlorohalonatus (strain IBT 40285)</name>
    <dbReference type="NCBI Taxonomy" id="1283841"/>
    <lineage>
        <taxon>Eukaryota</taxon>
        <taxon>Fungi</taxon>
        <taxon>Dikarya</taxon>
        <taxon>Ascomycota</taxon>
        <taxon>Pezizomycotina</taxon>
        <taxon>Sordariomycetes</taxon>
        <taxon>Hypocreomycetidae</taxon>
        <taxon>Hypocreales</taxon>
        <taxon>Stachybotryaceae</taxon>
        <taxon>Stachybotrys</taxon>
    </lineage>
</organism>
<accession>A0A084Q8T9</accession>
<comment type="catalytic activity">
    <reaction evidence="10">
        <text>[(1-&gt;4)-beta-D-glucosyl]n+m + reduced acceptor + O2 = 4-dehydro-beta-D-glucosyl-[(1-&gt;4)-beta-D-glucosyl]n-1 + [(1-&gt;4)-beta-D-glucosyl]m + acceptor + H2O.</text>
        <dbReference type="EC" id="1.14.99.56"/>
    </reaction>
</comment>
<sequence>MLNTLFFTVVALATQAAAHGYIRTFTVDGVPREGFSRWNMDPAPDAIGWSFTTPDEGPVLDISHPDMVCRHDGEASLNSAPVAAGGRVDFFWISDDLVRNPDGWAPGHKGPIMTYIAPCNGDCAAVDKTTLRWTKIAEAGIISGPANTQGYWATDDMRANGGINSATIPSSIAPGNYVIRNEIIALHRAHIDEPEFYMQCGNVQVTGTGTDDLSGSGVVATQLYSPADTQLFGFSVHDNRGTEWALPGPTLYQPSVASAPTRECPFTA</sequence>
<dbReference type="GO" id="GO:0005576">
    <property type="term" value="C:extracellular region"/>
    <property type="evidence" value="ECO:0007669"/>
    <property type="project" value="UniProtKB-SubCell"/>
</dbReference>
<evidence type="ECO:0000256" key="6">
    <source>
        <dbReference type="ARBA" id="ARBA00023157"/>
    </source>
</evidence>
<reference evidence="14 15" key="1">
    <citation type="journal article" date="2014" name="BMC Genomics">
        <title>Comparative genome sequencing reveals chemotype-specific gene clusters in the toxigenic black mold Stachybotrys.</title>
        <authorList>
            <person name="Semeiks J."/>
            <person name="Borek D."/>
            <person name="Otwinowski Z."/>
            <person name="Grishin N.V."/>
        </authorList>
    </citation>
    <scope>NUCLEOTIDE SEQUENCE [LARGE SCALE GENOMIC DNA]</scope>
    <source>
        <strain evidence="14 15">IBT 40285</strain>
    </source>
</reference>
<dbReference type="EMBL" id="KL660931">
    <property type="protein sequence ID" value="KFA60374.1"/>
    <property type="molecule type" value="Genomic_DNA"/>
</dbReference>
<proteinExistence type="inferred from homology"/>